<gene>
    <name evidence="21" type="ORF">TCAL_11656</name>
</gene>
<evidence type="ECO:0000259" key="20">
    <source>
        <dbReference type="Pfam" id="PF17900"/>
    </source>
</evidence>
<dbReference type="FunFam" id="1.10.390.10:FF:000016">
    <property type="entry name" value="Glutamyl aminopeptidase"/>
    <property type="match status" value="1"/>
</dbReference>
<dbReference type="SUPFAM" id="SSF55486">
    <property type="entry name" value="Metalloproteases ('zincins'), catalytic domain"/>
    <property type="match status" value="1"/>
</dbReference>
<dbReference type="InterPro" id="IPR024571">
    <property type="entry name" value="ERAP1-like_C_dom"/>
</dbReference>
<feature type="region of interest" description="Disordered" evidence="17">
    <location>
        <begin position="932"/>
        <end position="1015"/>
    </location>
</feature>
<evidence type="ECO:0000256" key="13">
    <source>
        <dbReference type="ARBA" id="ARBA00023180"/>
    </source>
</evidence>
<dbReference type="PRINTS" id="PR00756">
    <property type="entry name" value="ALADIPTASE"/>
</dbReference>
<dbReference type="Proteomes" id="UP000318571">
    <property type="component" value="Chromosome 1"/>
</dbReference>
<reference evidence="21 22" key="1">
    <citation type="journal article" date="2018" name="Nat. Ecol. Evol.">
        <title>Genomic signatures of mitonuclear coevolution across populations of Tigriopus californicus.</title>
        <authorList>
            <person name="Barreto F.S."/>
            <person name="Watson E.T."/>
            <person name="Lima T.G."/>
            <person name="Willett C.S."/>
            <person name="Edmands S."/>
            <person name="Li W."/>
            <person name="Burton R.S."/>
        </authorList>
    </citation>
    <scope>NUCLEOTIDE SEQUENCE [LARGE SCALE GENOMIC DNA]</scope>
    <source>
        <strain evidence="21 22">San Diego</strain>
    </source>
</reference>
<evidence type="ECO:0000256" key="14">
    <source>
        <dbReference type="PIRSR" id="PIRSR634016-1"/>
    </source>
</evidence>
<feature type="site" description="Transition state stabilizer" evidence="16">
    <location>
        <position position="542"/>
    </location>
</feature>
<name>A0A553NTL0_TIGCA</name>
<accession>A0A553NTL0</accession>
<dbReference type="InterPro" id="IPR045357">
    <property type="entry name" value="Aminopeptidase_N-like_N"/>
</dbReference>
<feature type="domain" description="ERAP1-like C-terminal" evidence="19">
    <location>
        <begin position="673"/>
        <end position="914"/>
    </location>
</feature>
<dbReference type="GO" id="GO:0043171">
    <property type="term" value="P:peptide catabolic process"/>
    <property type="evidence" value="ECO:0007669"/>
    <property type="project" value="TreeGrafter"/>
</dbReference>
<evidence type="ECO:0000256" key="3">
    <source>
        <dbReference type="ARBA" id="ARBA00010136"/>
    </source>
</evidence>
<keyword evidence="9" id="KW-0735">Signal-anchor</keyword>
<comment type="cofactor">
    <cofactor evidence="15">
        <name>Zn(2+)</name>
        <dbReference type="ChEBI" id="CHEBI:29105"/>
    </cofactor>
    <text evidence="15">Binds 1 zinc ion per subunit.</text>
</comment>
<evidence type="ECO:0000256" key="10">
    <source>
        <dbReference type="ARBA" id="ARBA00022989"/>
    </source>
</evidence>
<comment type="similarity">
    <text evidence="3">Belongs to the peptidase M1 family.</text>
</comment>
<keyword evidence="22" id="KW-1185">Reference proteome</keyword>
<evidence type="ECO:0000256" key="15">
    <source>
        <dbReference type="PIRSR" id="PIRSR634016-3"/>
    </source>
</evidence>
<dbReference type="Pfam" id="PF17900">
    <property type="entry name" value="Peptidase_M1_N"/>
    <property type="match status" value="1"/>
</dbReference>
<evidence type="ECO:0000313" key="22">
    <source>
        <dbReference type="Proteomes" id="UP000318571"/>
    </source>
</evidence>
<keyword evidence="5" id="KW-0812">Transmembrane</keyword>
<organism evidence="21 22">
    <name type="scientific">Tigriopus californicus</name>
    <name type="common">Marine copepod</name>
    <dbReference type="NCBI Taxonomy" id="6832"/>
    <lineage>
        <taxon>Eukaryota</taxon>
        <taxon>Metazoa</taxon>
        <taxon>Ecdysozoa</taxon>
        <taxon>Arthropoda</taxon>
        <taxon>Crustacea</taxon>
        <taxon>Multicrustacea</taxon>
        <taxon>Hexanauplia</taxon>
        <taxon>Copepoda</taxon>
        <taxon>Harpacticoida</taxon>
        <taxon>Harpacticidae</taxon>
        <taxon>Tigriopus</taxon>
    </lineage>
</organism>
<feature type="binding site" evidence="15">
    <location>
        <position position="456"/>
    </location>
    <ligand>
        <name>Zn(2+)</name>
        <dbReference type="ChEBI" id="CHEBI:29105"/>
        <note>catalytic</note>
    </ligand>
</feature>
<feature type="binding site" evidence="15">
    <location>
        <position position="479"/>
    </location>
    <ligand>
        <name>Zn(2+)</name>
        <dbReference type="ChEBI" id="CHEBI:29105"/>
        <note>catalytic</note>
    </ligand>
</feature>
<evidence type="ECO:0000313" key="21">
    <source>
        <dbReference type="EMBL" id="TRY68767.1"/>
    </source>
</evidence>
<evidence type="ECO:0008006" key="23">
    <source>
        <dbReference type="Google" id="ProtNLM"/>
    </source>
</evidence>
<dbReference type="AlphaFoldDB" id="A0A553NTL0"/>
<dbReference type="GO" id="GO:0008270">
    <property type="term" value="F:zinc ion binding"/>
    <property type="evidence" value="ECO:0007669"/>
    <property type="project" value="InterPro"/>
</dbReference>
<evidence type="ECO:0000256" key="12">
    <source>
        <dbReference type="ARBA" id="ARBA00023136"/>
    </source>
</evidence>
<evidence type="ECO:0000256" key="11">
    <source>
        <dbReference type="ARBA" id="ARBA00023049"/>
    </source>
</evidence>
<proteinExistence type="inferred from homology"/>
<dbReference type="GO" id="GO:0005886">
    <property type="term" value="C:plasma membrane"/>
    <property type="evidence" value="ECO:0007669"/>
    <property type="project" value="UniProtKB-SubCell"/>
</dbReference>
<feature type="compositionally biased region" description="Basic and acidic residues" evidence="17">
    <location>
        <begin position="995"/>
        <end position="1006"/>
    </location>
</feature>
<comment type="caution">
    <text evidence="21">The sequence shown here is derived from an EMBL/GenBank/DDBJ whole genome shotgun (WGS) entry which is preliminary data.</text>
</comment>
<keyword evidence="13" id="KW-0325">Glycoprotein</keyword>
<keyword evidence="12" id="KW-0472">Membrane</keyword>
<evidence type="ECO:0000256" key="1">
    <source>
        <dbReference type="ARBA" id="ARBA00004606"/>
    </source>
</evidence>
<dbReference type="InterPro" id="IPR014782">
    <property type="entry name" value="Peptidase_M1_dom"/>
</dbReference>
<dbReference type="Gene3D" id="1.10.390.10">
    <property type="entry name" value="Neutral Protease Domain 2"/>
    <property type="match status" value="1"/>
</dbReference>
<dbReference type="InterPro" id="IPR042097">
    <property type="entry name" value="Aminopeptidase_N-like_N_sf"/>
</dbReference>
<evidence type="ECO:0000256" key="2">
    <source>
        <dbReference type="ARBA" id="ARBA00004609"/>
    </source>
</evidence>
<evidence type="ECO:0000256" key="16">
    <source>
        <dbReference type="PIRSR" id="PIRSR634016-4"/>
    </source>
</evidence>
<dbReference type="FunFam" id="2.60.40.1730:FF:000001">
    <property type="entry name" value="Leucyl-cystinyl aminopeptidase"/>
    <property type="match status" value="1"/>
</dbReference>
<evidence type="ECO:0000256" key="17">
    <source>
        <dbReference type="SAM" id="MobiDB-lite"/>
    </source>
</evidence>
<dbReference type="SUPFAM" id="SSF63737">
    <property type="entry name" value="Leukotriene A4 hydrolase N-terminal domain"/>
    <property type="match status" value="1"/>
</dbReference>
<dbReference type="InterPro" id="IPR027268">
    <property type="entry name" value="Peptidase_M4/M1_CTD_sf"/>
</dbReference>
<dbReference type="Gene3D" id="1.25.50.20">
    <property type="match status" value="1"/>
</dbReference>
<dbReference type="OMA" id="NGVCIRN"/>
<dbReference type="PANTHER" id="PTHR11533:SF299">
    <property type="entry name" value="AMINOPEPTIDASE"/>
    <property type="match status" value="1"/>
</dbReference>
<dbReference type="PANTHER" id="PTHR11533">
    <property type="entry name" value="PROTEASE M1 ZINC METALLOPROTEASE"/>
    <property type="match status" value="1"/>
</dbReference>
<dbReference type="Gene3D" id="2.60.40.1730">
    <property type="entry name" value="tricorn interacting facor f3 domain"/>
    <property type="match status" value="1"/>
</dbReference>
<keyword evidence="4" id="KW-0645">Protease</keyword>
<dbReference type="InterPro" id="IPR050344">
    <property type="entry name" value="Peptidase_M1_aminopeptidases"/>
</dbReference>
<protein>
    <recommendedName>
        <fullName evidence="23">Aminopeptidase</fullName>
    </recommendedName>
</protein>
<keyword evidence="10" id="KW-1133">Transmembrane helix</keyword>
<evidence type="ECO:0000256" key="8">
    <source>
        <dbReference type="ARBA" id="ARBA00022833"/>
    </source>
</evidence>
<evidence type="ECO:0000256" key="6">
    <source>
        <dbReference type="ARBA" id="ARBA00022723"/>
    </source>
</evidence>
<feature type="binding site" evidence="15">
    <location>
        <position position="460"/>
    </location>
    <ligand>
        <name>Zn(2+)</name>
        <dbReference type="ChEBI" id="CHEBI:29105"/>
        <note>catalytic</note>
    </ligand>
</feature>
<dbReference type="GO" id="GO:0042277">
    <property type="term" value="F:peptide binding"/>
    <property type="evidence" value="ECO:0007669"/>
    <property type="project" value="TreeGrafter"/>
</dbReference>
<dbReference type="GO" id="GO:0005737">
    <property type="term" value="C:cytoplasm"/>
    <property type="evidence" value="ECO:0007669"/>
    <property type="project" value="TreeGrafter"/>
</dbReference>
<dbReference type="GO" id="GO:0005615">
    <property type="term" value="C:extracellular space"/>
    <property type="evidence" value="ECO:0007669"/>
    <property type="project" value="TreeGrafter"/>
</dbReference>
<evidence type="ECO:0000256" key="5">
    <source>
        <dbReference type="ARBA" id="ARBA00022692"/>
    </source>
</evidence>
<keyword evidence="11" id="KW-0482">Metalloprotease</keyword>
<dbReference type="EMBL" id="VCGU01000010">
    <property type="protein sequence ID" value="TRY68767.1"/>
    <property type="molecule type" value="Genomic_DNA"/>
</dbReference>
<dbReference type="InterPro" id="IPR034016">
    <property type="entry name" value="M1_APN-typ"/>
</dbReference>
<comment type="subcellular location">
    <subcellularLocation>
        <location evidence="2">Cell membrane</location>
        <topology evidence="2">Lipid-anchor</topology>
        <topology evidence="2">GPI-anchor</topology>
    </subcellularLocation>
    <subcellularLocation>
        <location evidence="1">Membrane</location>
        <topology evidence="1">Single-pass type II membrane protein</topology>
    </subcellularLocation>
</comment>
<evidence type="ECO:0000259" key="19">
    <source>
        <dbReference type="Pfam" id="PF11838"/>
    </source>
</evidence>
<evidence type="ECO:0000256" key="9">
    <source>
        <dbReference type="ARBA" id="ARBA00022968"/>
    </source>
</evidence>
<feature type="domain" description="Peptidase M1 membrane alanine aminopeptidase" evidence="18">
    <location>
        <begin position="384"/>
        <end position="606"/>
    </location>
</feature>
<keyword evidence="7" id="KW-0378">Hydrolase</keyword>
<dbReference type="Pfam" id="PF01433">
    <property type="entry name" value="Peptidase_M1"/>
    <property type="match status" value="1"/>
</dbReference>
<dbReference type="GO" id="GO:0070006">
    <property type="term" value="F:metalloaminopeptidase activity"/>
    <property type="evidence" value="ECO:0007669"/>
    <property type="project" value="TreeGrafter"/>
</dbReference>
<keyword evidence="6 15" id="KW-0479">Metal-binding</keyword>
<sequence>MHFRGTSELAIERSKKNEASFHLERIWQGLVLIWLGIWFSQRLSVISDNMWSSRNKILMDTDGDDVAFLSASGDSRHGLYATSKKDLYEQGPVAQCSKAQAIALTVFVFTALFLTSLAAAFVKPFNIECPVEEIAEVEVPSDEPELVATNGEEFPWDDIRLPSFITPIRYDIELTPNLTTHWVKGIEKLIFTVKEETNFIVFHSKNITITSRTMNERLNVERMLEYPFREQIYLETDEYMVPGVSYAIRLKFQYKLSKHLEGFYLSRYNNEAGEQRFLATSHFEPTYARRAFPCFDEPDLKAKFLMTITHDTEYSAFFNTPKKAVTEVRGKNNLIRDEFEETVDMSTYLVAFVVCDFAQVHSITQKGVNVSVIAAPHKIGQAQFALESATKIMDYYDEFFGIPYPLPKEDLIAIPDFGAGAMENWGLITYRETSLLYSETQTSADAKQWIAVVVAHELAHQWFGDLVTMKWWNDLWLNEGFASWMEYLGVDHIHPEWRMMDQFFLDMVAPALALDSLTTSHPISVDVKDPKEIEAIFDTISYKKGAAIIHMLEDLVGEKTIRDGLTHYLKEHKFDNAETNDLWDAISRSWDSGKYDFTVKEMMDTWTLQMGYPLITFDQQNDTNIYTIRQERFLKSMNVNDTEIQERRHEQDDYQWVVPLTFHTDLEDFPTHKAGLLPSTKPLDMIMYLLKENEIVPWATALRHLSAWKVTLQETDLIPLINNFIQTLISPIYNKVGWGETGEHMERLLRKLILRTALDADMEEAQEKAVKYFHDYKNKNESVPPNLKAVAYSAGVKFGGLDEWKFAWTMFKESHIPSEKSIWMRALANSPHPYILQQYLDATLDRQKIKPQDVTSVLAGVARNPAGANLAWRHVQMHWDEILSNFGVGSFIIGSIIESTTSHFSTEFDYEQAHICLTTSCRGASSLPTISARSSDSLSGLENPPPPPPRFFLGLGSPSLSSESERAARRLAPPPRPRFFCLPHSSPELSSDESSDPRLRLTERPPRAPRPRPFLPMALLERLAARTSSSGA</sequence>
<dbReference type="CDD" id="cd09601">
    <property type="entry name" value="M1_APN-Q_like"/>
    <property type="match status" value="1"/>
</dbReference>
<dbReference type="InterPro" id="IPR001930">
    <property type="entry name" value="Peptidase_M1"/>
</dbReference>
<dbReference type="Pfam" id="PF11838">
    <property type="entry name" value="ERAP1_C"/>
    <property type="match status" value="1"/>
</dbReference>
<dbReference type="STRING" id="6832.A0A553NTL0"/>
<feature type="active site" description="Proton acceptor" evidence="14">
    <location>
        <position position="457"/>
    </location>
</feature>
<evidence type="ECO:0000256" key="7">
    <source>
        <dbReference type="ARBA" id="ARBA00022801"/>
    </source>
</evidence>
<evidence type="ECO:0000256" key="4">
    <source>
        <dbReference type="ARBA" id="ARBA00022670"/>
    </source>
</evidence>
<evidence type="ECO:0000259" key="18">
    <source>
        <dbReference type="Pfam" id="PF01433"/>
    </source>
</evidence>
<keyword evidence="8 15" id="KW-0862">Zinc</keyword>
<dbReference type="GO" id="GO:0006508">
    <property type="term" value="P:proteolysis"/>
    <property type="evidence" value="ECO:0007669"/>
    <property type="project" value="UniProtKB-KW"/>
</dbReference>
<feature type="domain" description="Aminopeptidase N-like N-terminal" evidence="20">
    <location>
        <begin position="167"/>
        <end position="349"/>
    </location>
</feature>